<dbReference type="EC" id="1.3.1.91" evidence="9"/>
<evidence type="ECO:0000313" key="11">
    <source>
        <dbReference type="EMBL" id="HIX55954.1"/>
    </source>
</evidence>
<dbReference type="GO" id="GO:0010181">
    <property type="term" value="F:FMN binding"/>
    <property type="evidence" value="ECO:0007669"/>
    <property type="project" value="UniProtKB-UniRule"/>
</dbReference>
<accession>A0A9D1WBK4</accession>
<organism evidence="11 12">
    <name type="scientific">Candidatus Anaerobiospirillum pullistercoris</name>
    <dbReference type="NCBI Taxonomy" id="2838452"/>
    <lineage>
        <taxon>Bacteria</taxon>
        <taxon>Pseudomonadati</taxon>
        <taxon>Pseudomonadota</taxon>
        <taxon>Gammaproteobacteria</taxon>
        <taxon>Aeromonadales</taxon>
        <taxon>Succinivibrionaceae</taxon>
        <taxon>Anaerobiospirillum</taxon>
    </lineage>
</organism>
<dbReference type="Proteomes" id="UP000886829">
    <property type="component" value="Unassembled WGS sequence"/>
</dbReference>
<feature type="binding site" evidence="9">
    <location>
        <position position="178"/>
    </location>
    <ligand>
        <name>FMN</name>
        <dbReference type="ChEBI" id="CHEBI:58210"/>
    </ligand>
</feature>
<dbReference type="AlphaFoldDB" id="A0A9D1WBK4"/>
<gene>
    <name evidence="9 11" type="primary">dusA</name>
    <name evidence="11" type="ORF">H9850_00595</name>
</gene>
<comment type="similarity">
    <text evidence="9">Belongs to the Dus family. DusA subfamily.</text>
</comment>
<evidence type="ECO:0000259" key="10">
    <source>
        <dbReference type="Pfam" id="PF01207"/>
    </source>
</evidence>
<dbReference type="InterPro" id="IPR018517">
    <property type="entry name" value="tRNA_hU_synthase_CS"/>
</dbReference>
<feature type="active site" description="Proton donor" evidence="9">
    <location>
        <position position="134"/>
    </location>
</feature>
<feature type="site" description="Interacts with tRNA" evidence="9">
    <location>
        <position position="131"/>
    </location>
</feature>
<dbReference type="NCBIfam" id="NF008774">
    <property type="entry name" value="PRK11815.1"/>
    <property type="match status" value="1"/>
</dbReference>
<keyword evidence="5 9" id="KW-0819">tRNA processing</keyword>
<feature type="binding site" evidence="9">
    <location>
        <begin position="250"/>
        <end position="252"/>
    </location>
    <ligand>
        <name>FMN</name>
        <dbReference type="ChEBI" id="CHEBI:58210"/>
    </ligand>
</feature>
<feature type="site" description="Interacts with tRNA; defines subfamily-specific binding signature" evidence="9">
    <location>
        <position position="222"/>
    </location>
</feature>
<feature type="site" description="Interacts with tRNA; defines subfamily-specific binding signature" evidence="9">
    <location>
        <position position="342"/>
    </location>
</feature>
<dbReference type="CDD" id="cd02801">
    <property type="entry name" value="DUS_like_FMN"/>
    <property type="match status" value="1"/>
</dbReference>
<evidence type="ECO:0000256" key="3">
    <source>
        <dbReference type="ARBA" id="ARBA00022630"/>
    </source>
</evidence>
<evidence type="ECO:0000256" key="2">
    <source>
        <dbReference type="ARBA" id="ARBA00022555"/>
    </source>
</evidence>
<keyword evidence="3 9" id="KW-0285">Flavoprotein</keyword>
<dbReference type="GO" id="GO:0102264">
    <property type="term" value="F:tRNA-dihydrouridine20 synthase activity"/>
    <property type="evidence" value="ECO:0007669"/>
    <property type="project" value="UniProtKB-EC"/>
</dbReference>
<feature type="binding site" evidence="9">
    <location>
        <position position="210"/>
    </location>
    <ligand>
        <name>FMN</name>
        <dbReference type="ChEBI" id="CHEBI:58210"/>
    </ligand>
</feature>
<keyword evidence="8 9" id="KW-0560">Oxidoreductase</keyword>
<dbReference type="InterPro" id="IPR004653">
    <property type="entry name" value="DusA"/>
</dbReference>
<dbReference type="Gene3D" id="1.20.120.1460">
    <property type="match status" value="1"/>
</dbReference>
<reference evidence="11" key="1">
    <citation type="journal article" date="2021" name="PeerJ">
        <title>Extensive microbial diversity within the chicken gut microbiome revealed by metagenomics and culture.</title>
        <authorList>
            <person name="Gilroy R."/>
            <person name="Ravi A."/>
            <person name="Getino M."/>
            <person name="Pursley I."/>
            <person name="Horton D.L."/>
            <person name="Alikhan N.F."/>
            <person name="Baker D."/>
            <person name="Gharbi K."/>
            <person name="Hall N."/>
            <person name="Watson M."/>
            <person name="Adriaenssens E.M."/>
            <person name="Foster-Nyarko E."/>
            <person name="Jarju S."/>
            <person name="Secka A."/>
            <person name="Antonio M."/>
            <person name="Oren A."/>
            <person name="Chaudhuri R.R."/>
            <person name="La Ragione R."/>
            <person name="Hildebrand F."/>
            <person name="Pallen M.J."/>
        </authorList>
    </citation>
    <scope>NUCLEOTIDE SEQUENCE</scope>
    <source>
        <strain evidence="11">USASDec5-558</strain>
    </source>
</reference>
<dbReference type="GO" id="GO:0050660">
    <property type="term" value="F:flavin adenine dinucleotide binding"/>
    <property type="evidence" value="ECO:0007669"/>
    <property type="project" value="InterPro"/>
</dbReference>
<proteinExistence type="inferred from homology"/>
<keyword evidence="6 9" id="KW-0521">NADP</keyword>
<dbReference type="InterPro" id="IPR035587">
    <property type="entry name" value="DUS-like_FMN-bd"/>
</dbReference>
<comment type="caution">
    <text evidence="11">The sequence shown here is derived from an EMBL/GenBank/DDBJ whole genome shotgun (WGS) entry which is preliminary data.</text>
</comment>
<dbReference type="SUPFAM" id="SSF51395">
    <property type="entry name" value="FMN-linked oxidoreductases"/>
    <property type="match status" value="1"/>
</dbReference>
<dbReference type="GO" id="GO:0000049">
    <property type="term" value="F:tRNA binding"/>
    <property type="evidence" value="ECO:0007669"/>
    <property type="project" value="UniProtKB-UniRule"/>
</dbReference>
<sequence length="390" mass="41636">MPSTSSSLSSPLSSLPNAAVASGPDAGAGTGAVSAAGATPAFLPSERFSVAPMVDVTDSVFRQMARILTSKAMLYTEMIAAEALIHGRSQLLDFEQVESPVCLQLGGCDPQKLFLAAKIGAARGYDALNLNAGCPSDKVQSGNFGAILMKTPELIAACYQAMVEGVAAAGKSIPVSVKTRIGVDELDSREFTFELMGKIYEAGCRHIIVHARKAWLHGLSPKENRTVPPLDYQRVYDLKAAYPDLYITINGGIVTMEQCHEHLQHVDGVMLGRAVIDNPFLLTQVDSAIFGEKERVFTTADELIEPLMALGQKLEREGRAVHFLYRHLLGLFVGQPGARLYRRYLSEHMTQKGAGAAVLGEAYAAMLQARAEQAASAAQTVSAAPAANAD</sequence>
<evidence type="ECO:0000256" key="8">
    <source>
        <dbReference type="ARBA" id="ARBA00023002"/>
    </source>
</evidence>
<protein>
    <recommendedName>
        <fullName evidence="9">tRNA-dihydrouridine(20/20a) synthase</fullName>
        <ecNumber evidence="9">1.3.1.91</ecNumber>
    </recommendedName>
    <alternativeName>
        <fullName evidence="9">U20-specific dihydrouridine synthase</fullName>
        <shortName evidence="9">U20-specific Dus</shortName>
    </alternativeName>
    <alternativeName>
        <fullName evidence="9">tRNA-dihydrouridine synthase A</fullName>
    </alternativeName>
</protein>
<comment type="catalytic activity">
    <reaction evidence="9">
        <text>5,6-dihydrouridine(20) in tRNA + NAD(+) = uridine(20) in tRNA + NADH + H(+)</text>
        <dbReference type="Rhea" id="RHEA:53340"/>
        <dbReference type="Rhea" id="RHEA-COMP:13533"/>
        <dbReference type="Rhea" id="RHEA-COMP:13534"/>
        <dbReference type="ChEBI" id="CHEBI:15378"/>
        <dbReference type="ChEBI" id="CHEBI:57540"/>
        <dbReference type="ChEBI" id="CHEBI:57945"/>
        <dbReference type="ChEBI" id="CHEBI:65315"/>
        <dbReference type="ChEBI" id="CHEBI:74443"/>
        <dbReference type="EC" id="1.3.1.91"/>
    </reaction>
</comment>
<dbReference type="PROSITE" id="PS01136">
    <property type="entry name" value="UPF0034"/>
    <property type="match status" value="1"/>
</dbReference>
<evidence type="ECO:0000256" key="7">
    <source>
        <dbReference type="ARBA" id="ARBA00022884"/>
    </source>
</evidence>
<feature type="binding site" evidence="9">
    <location>
        <begin position="52"/>
        <end position="54"/>
    </location>
    <ligand>
        <name>FMN</name>
        <dbReference type="ChEBI" id="CHEBI:58210"/>
    </ligand>
</feature>
<comment type="cofactor">
    <cofactor evidence="1 9">
        <name>FMN</name>
        <dbReference type="ChEBI" id="CHEBI:58210"/>
    </cofactor>
</comment>
<keyword evidence="4 9" id="KW-0288">FMN</keyword>
<feature type="binding site" evidence="9">
    <location>
        <begin position="272"/>
        <end position="273"/>
    </location>
    <ligand>
        <name>FMN</name>
        <dbReference type="ChEBI" id="CHEBI:58210"/>
    </ligand>
</feature>
<name>A0A9D1WBK4_9GAMM</name>
<dbReference type="Gene3D" id="3.20.20.70">
    <property type="entry name" value="Aldolase class I"/>
    <property type="match status" value="1"/>
</dbReference>
<keyword evidence="2 9" id="KW-0820">tRNA-binding</keyword>
<comment type="function">
    <text evidence="9">Catalyzes the synthesis of 5,6-dihydrouridine (D), a modified base found in the D-loop of most tRNAs, via the reduction of the C5-C6 double bond in target uridines. Specifically modifies U20 and U20a in tRNAs.</text>
</comment>
<evidence type="ECO:0000256" key="1">
    <source>
        <dbReference type="ARBA" id="ARBA00001917"/>
    </source>
</evidence>
<dbReference type="PANTHER" id="PTHR42907:SF1">
    <property type="entry name" value="FMN-LINKED OXIDOREDUCTASES SUPERFAMILY PROTEIN"/>
    <property type="match status" value="1"/>
</dbReference>
<feature type="domain" description="DUS-like FMN-binding" evidence="10">
    <location>
        <begin position="50"/>
        <end position="358"/>
    </location>
</feature>
<dbReference type="InterPro" id="IPR013785">
    <property type="entry name" value="Aldolase_TIM"/>
</dbReference>
<dbReference type="Pfam" id="PF01207">
    <property type="entry name" value="Dus"/>
    <property type="match status" value="1"/>
</dbReference>
<evidence type="ECO:0000256" key="5">
    <source>
        <dbReference type="ARBA" id="ARBA00022694"/>
    </source>
</evidence>
<feature type="binding site" evidence="9">
    <location>
        <position position="104"/>
    </location>
    <ligand>
        <name>FMN</name>
        <dbReference type="ChEBI" id="CHEBI:58210"/>
    </ligand>
</feature>
<dbReference type="EMBL" id="DXEV01000016">
    <property type="protein sequence ID" value="HIX55954.1"/>
    <property type="molecule type" value="Genomic_DNA"/>
</dbReference>
<evidence type="ECO:0000313" key="12">
    <source>
        <dbReference type="Proteomes" id="UP000886829"/>
    </source>
</evidence>
<evidence type="ECO:0000256" key="4">
    <source>
        <dbReference type="ARBA" id="ARBA00022643"/>
    </source>
</evidence>
<evidence type="ECO:0000256" key="9">
    <source>
        <dbReference type="HAMAP-Rule" id="MF_02041"/>
    </source>
</evidence>
<feature type="site" description="Interacts with tRNA; defines subfamily-specific binding signature" evidence="9">
    <location>
        <position position="339"/>
    </location>
</feature>
<feature type="site" description="Interacts with tRNA" evidence="9">
    <location>
        <position position="225"/>
    </location>
</feature>
<comment type="catalytic activity">
    <reaction evidence="9">
        <text>5,6-dihydrouridine(20a) in tRNA + NADP(+) = uridine(20a) in tRNA + NADPH + H(+)</text>
        <dbReference type="Rhea" id="RHEA:53344"/>
        <dbReference type="Rhea" id="RHEA-COMP:13535"/>
        <dbReference type="Rhea" id="RHEA-COMP:13536"/>
        <dbReference type="ChEBI" id="CHEBI:15378"/>
        <dbReference type="ChEBI" id="CHEBI:57783"/>
        <dbReference type="ChEBI" id="CHEBI:58349"/>
        <dbReference type="ChEBI" id="CHEBI:65315"/>
        <dbReference type="ChEBI" id="CHEBI:74443"/>
    </reaction>
</comment>
<dbReference type="HAMAP" id="MF_02041">
    <property type="entry name" value="DusA_subfam"/>
    <property type="match status" value="1"/>
</dbReference>
<evidence type="ECO:0000256" key="6">
    <source>
        <dbReference type="ARBA" id="ARBA00022857"/>
    </source>
</evidence>
<dbReference type="PANTHER" id="PTHR42907">
    <property type="entry name" value="FMN-LINKED OXIDOREDUCTASES SUPERFAMILY PROTEIN"/>
    <property type="match status" value="1"/>
</dbReference>
<comment type="catalytic activity">
    <reaction evidence="9">
        <text>5,6-dihydrouridine(20) in tRNA + NADP(+) = uridine(20) in tRNA + NADPH + H(+)</text>
        <dbReference type="Rhea" id="RHEA:53336"/>
        <dbReference type="Rhea" id="RHEA-COMP:13533"/>
        <dbReference type="Rhea" id="RHEA-COMP:13534"/>
        <dbReference type="ChEBI" id="CHEBI:15378"/>
        <dbReference type="ChEBI" id="CHEBI:57783"/>
        <dbReference type="ChEBI" id="CHEBI:58349"/>
        <dbReference type="ChEBI" id="CHEBI:65315"/>
        <dbReference type="ChEBI" id="CHEBI:74443"/>
        <dbReference type="EC" id="1.3.1.91"/>
    </reaction>
</comment>
<comment type="catalytic activity">
    <reaction evidence="9">
        <text>5,6-dihydrouridine(20a) in tRNA + NAD(+) = uridine(20a) in tRNA + NADH + H(+)</text>
        <dbReference type="Rhea" id="RHEA:53348"/>
        <dbReference type="Rhea" id="RHEA-COMP:13535"/>
        <dbReference type="Rhea" id="RHEA-COMP:13536"/>
        <dbReference type="ChEBI" id="CHEBI:15378"/>
        <dbReference type="ChEBI" id="CHEBI:57540"/>
        <dbReference type="ChEBI" id="CHEBI:57945"/>
        <dbReference type="ChEBI" id="CHEBI:65315"/>
        <dbReference type="ChEBI" id="CHEBI:74443"/>
    </reaction>
</comment>
<keyword evidence="7 9" id="KW-0694">RNA-binding</keyword>
<reference evidence="11" key="2">
    <citation type="submission" date="2021-04" db="EMBL/GenBank/DDBJ databases">
        <authorList>
            <person name="Gilroy R."/>
        </authorList>
    </citation>
    <scope>NUCLEOTIDE SEQUENCE</scope>
    <source>
        <strain evidence="11">USASDec5-558</strain>
    </source>
</reference>